<dbReference type="GO" id="GO:0061462">
    <property type="term" value="P:protein localization to lysosome"/>
    <property type="evidence" value="ECO:0007669"/>
    <property type="project" value="TreeGrafter"/>
</dbReference>
<accession>A0AAN8XKJ4</accession>
<reference evidence="2 3" key="1">
    <citation type="submission" date="2023-11" db="EMBL/GenBank/DDBJ databases">
        <title>Halocaridina rubra genome assembly.</title>
        <authorList>
            <person name="Smith C."/>
        </authorList>
    </citation>
    <scope>NUCLEOTIDE SEQUENCE [LARGE SCALE GENOMIC DNA]</scope>
    <source>
        <strain evidence="2">EP-1</strain>
        <tissue evidence="2">Whole</tissue>
    </source>
</reference>
<feature type="compositionally biased region" description="Low complexity" evidence="1">
    <location>
        <begin position="26"/>
        <end position="39"/>
    </location>
</feature>
<dbReference type="Proteomes" id="UP001381693">
    <property type="component" value="Unassembled WGS sequence"/>
</dbReference>
<dbReference type="GO" id="GO:0034198">
    <property type="term" value="P:cellular response to amino acid starvation"/>
    <property type="evidence" value="ECO:0007669"/>
    <property type="project" value="TreeGrafter"/>
</dbReference>
<gene>
    <name evidence="2" type="ORF">SK128_022127</name>
</gene>
<dbReference type="GO" id="GO:1904262">
    <property type="term" value="P:negative regulation of TORC1 signaling"/>
    <property type="evidence" value="ECO:0007669"/>
    <property type="project" value="TreeGrafter"/>
</dbReference>
<feature type="non-terminal residue" evidence="2">
    <location>
        <position position="187"/>
    </location>
</feature>
<dbReference type="Pfam" id="PF09404">
    <property type="entry name" value="C12orf66_like"/>
    <property type="match status" value="1"/>
</dbReference>
<feature type="compositionally biased region" description="Polar residues" evidence="1">
    <location>
        <begin position="66"/>
        <end position="77"/>
    </location>
</feature>
<dbReference type="AlphaFoldDB" id="A0AAN8XKJ4"/>
<protein>
    <submittedName>
        <fullName evidence="2">Uncharacterized protein</fullName>
    </submittedName>
</protein>
<dbReference type="GO" id="GO:0042149">
    <property type="term" value="P:cellular response to glucose starvation"/>
    <property type="evidence" value="ECO:0007669"/>
    <property type="project" value="TreeGrafter"/>
</dbReference>
<organism evidence="2 3">
    <name type="scientific">Halocaridina rubra</name>
    <name type="common">Hawaiian red shrimp</name>
    <dbReference type="NCBI Taxonomy" id="373956"/>
    <lineage>
        <taxon>Eukaryota</taxon>
        <taxon>Metazoa</taxon>
        <taxon>Ecdysozoa</taxon>
        <taxon>Arthropoda</taxon>
        <taxon>Crustacea</taxon>
        <taxon>Multicrustacea</taxon>
        <taxon>Malacostraca</taxon>
        <taxon>Eumalacostraca</taxon>
        <taxon>Eucarida</taxon>
        <taxon>Decapoda</taxon>
        <taxon>Pleocyemata</taxon>
        <taxon>Caridea</taxon>
        <taxon>Atyoidea</taxon>
        <taxon>Atyidae</taxon>
        <taxon>Halocaridina</taxon>
    </lineage>
</organism>
<keyword evidence="3" id="KW-1185">Reference proteome</keyword>
<feature type="region of interest" description="Disordered" evidence="1">
    <location>
        <begin position="26"/>
        <end position="103"/>
    </location>
</feature>
<evidence type="ECO:0000313" key="3">
    <source>
        <dbReference type="Proteomes" id="UP001381693"/>
    </source>
</evidence>
<name>A0AAN8XKJ4_HALRR</name>
<evidence type="ECO:0000256" key="1">
    <source>
        <dbReference type="SAM" id="MobiDB-lite"/>
    </source>
</evidence>
<comment type="caution">
    <text evidence="2">The sequence shown here is derived from an EMBL/GenBank/DDBJ whole genome shotgun (WGS) entry which is preliminary data.</text>
</comment>
<dbReference type="PANTHER" id="PTHR31581">
    <property type="entry name" value="KICSTOR COMPLEX PROTEIN C12ORF66"/>
    <property type="match status" value="1"/>
</dbReference>
<proteinExistence type="predicted"/>
<sequence>MTTSNADSSRYIRKDNLADKCIADASSSASECSSLSHASGVISKEEKRPLHGIPFSKNLKGETNRILKNNSEGNNSPLPIKDTVNYDKGAGSEPLQRSMETSDGKAGIYHMKSTSEEEIALHGIIEHIHSFSFDKAKDQAEKERDASRSSGSSMWQTFLGCMVQFVIAEKLYMNMSFLAGKGFLRKE</sequence>
<dbReference type="InterPro" id="IPR018544">
    <property type="entry name" value="KICS_2"/>
</dbReference>
<dbReference type="EMBL" id="JAXCGZ010001580">
    <property type="protein sequence ID" value="KAK7085217.1"/>
    <property type="molecule type" value="Genomic_DNA"/>
</dbReference>
<dbReference type="PANTHER" id="PTHR31581:SF1">
    <property type="entry name" value="KICSTOR SUBUNIT 2"/>
    <property type="match status" value="1"/>
</dbReference>
<evidence type="ECO:0000313" key="2">
    <source>
        <dbReference type="EMBL" id="KAK7085217.1"/>
    </source>
</evidence>